<reference evidence="5 6" key="1">
    <citation type="submission" date="2019-03" db="EMBL/GenBank/DDBJ databases">
        <title>Genomic Encyclopedia of Type Strains, Phase IV (KMG-IV): sequencing the most valuable type-strain genomes for metagenomic binning, comparative biology and taxonomic classification.</title>
        <authorList>
            <person name="Goeker M."/>
        </authorList>
    </citation>
    <scope>NUCLEOTIDE SEQUENCE [LARGE SCALE GENOMIC DNA]</scope>
    <source>
        <strain evidence="5 6">DSM 100059</strain>
    </source>
</reference>
<keyword evidence="1" id="KW-0805">Transcription regulation</keyword>
<comment type="caution">
    <text evidence="5">The sequence shown here is derived from an EMBL/GenBank/DDBJ whole genome shotgun (WGS) entry which is preliminary data.</text>
</comment>
<evidence type="ECO:0000256" key="2">
    <source>
        <dbReference type="ARBA" id="ARBA00023125"/>
    </source>
</evidence>
<dbReference type="InterPro" id="IPR010982">
    <property type="entry name" value="Lambda_DNA-bd_dom_sf"/>
</dbReference>
<gene>
    <name evidence="5" type="ORF">EDB95_0122</name>
</gene>
<feature type="domain" description="HTH lacI-type" evidence="4">
    <location>
        <begin position="7"/>
        <end position="61"/>
    </location>
</feature>
<dbReference type="SUPFAM" id="SSF47413">
    <property type="entry name" value="lambda repressor-like DNA-binding domains"/>
    <property type="match status" value="1"/>
</dbReference>
<dbReference type="Proteomes" id="UP000294498">
    <property type="component" value="Unassembled WGS sequence"/>
</dbReference>
<dbReference type="Gene3D" id="3.40.50.2300">
    <property type="match status" value="2"/>
</dbReference>
<keyword evidence="2" id="KW-0238">DNA-binding</keyword>
<dbReference type="EMBL" id="SODV01000001">
    <property type="protein sequence ID" value="TDW99114.1"/>
    <property type="molecule type" value="Genomic_DNA"/>
</dbReference>
<proteinExistence type="predicted"/>
<dbReference type="InterPro" id="IPR028082">
    <property type="entry name" value="Peripla_BP_I"/>
</dbReference>
<dbReference type="SMART" id="SM00354">
    <property type="entry name" value="HTH_LACI"/>
    <property type="match status" value="1"/>
</dbReference>
<dbReference type="OrthoDB" id="9803256at2"/>
<protein>
    <submittedName>
        <fullName evidence="5">LacI family transcriptional regulator</fullName>
    </submittedName>
</protein>
<organism evidence="5 6">
    <name type="scientific">Dinghuibacter silviterrae</name>
    <dbReference type="NCBI Taxonomy" id="1539049"/>
    <lineage>
        <taxon>Bacteria</taxon>
        <taxon>Pseudomonadati</taxon>
        <taxon>Bacteroidota</taxon>
        <taxon>Chitinophagia</taxon>
        <taxon>Chitinophagales</taxon>
        <taxon>Chitinophagaceae</taxon>
        <taxon>Dinghuibacter</taxon>
    </lineage>
</organism>
<accession>A0A4R8DNW6</accession>
<dbReference type="PANTHER" id="PTHR30146">
    <property type="entry name" value="LACI-RELATED TRANSCRIPTIONAL REPRESSOR"/>
    <property type="match status" value="1"/>
</dbReference>
<name>A0A4R8DNW6_9BACT</name>
<dbReference type="InterPro" id="IPR046335">
    <property type="entry name" value="LacI/GalR-like_sensor"/>
</dbReference>
<dbReference type="GO" id="GO:0003700">
    <property type="term" value="F:DNA-binding transcription factor activity"/>
    <property type="evidence" value="ECO:0007669"/>
    <property type="project" value="TreeGrafter"/>
</dbReference>
<evidence type="ECO:0000256" key="1">
    <source>
        <dbReference type="ARBA" id="ARBA00023015"/>
    </source>
</evidence>
<evidence type="ECO:0000256" key="3">
    <source>
        <dbReference type="ARBA" id="ARBA00023163"/>
    </source>
</evidence>
<dbReference type="CDD" id="cd06267">
    <property type="entry name" value="PBP1_LacI_sugar_binding-like"/>
    <property type="match status" value="1"/>
</dbReference>
<dbReference type="InterPro" id="IPR000843">
    <property type="entry name" value="HTH_LacI"/>
</dbReference>
<dbReference type="Gene3D" id="1.10.260.40">
    <property type="entry name" value="lambda repressor-like DNA-binding domains"/>
    <property type="match status" value="1"/>
</dbReference>
<evidence type="ECO:0000313" key="6">
    <source>
        <dbReference type="Proteomes" id="UP000294498"/>
    </source>
</evidence>
<dbReference type="PANTHER" id="PTHR30146:SF109">
    <property type="entry name" value="HTH-TYPE TRANSCRIPTIONAL REGULATOR GALS"/>
    <property type="match status" value="1"/>
</dbReference>
<dbReference type="PROSITE" id="PS50932">
    <property type="entry name" value="HTH_LACI_2"/>
    <property type="match status" value="1"/>
</dbReference>
<dbReference type="SUPFAM" id="SSF53822">
    <property type="entry name" value="Periplasmic binding protein-like I"/>
    <property type="match status" value="1"/>
</dbReference>
<dbReference type="RefSeq" id="WP_133989559.1">
    <property type="nucleotide sequence ID" value="NZ_SODV01000001.1"/>
</dbReference>
<dbReference type="Pfam" id="PF13377">
    <property type="entry name" value="Peripla_BP_3"/>
    <property type="match status" value="1"/>
</dbReference>
<dbReference type="GO" id="GO:0000976">
    <property type="term" value="F:transcription cis-regulatory region binding"/>
    <property type="evidence" value="ECO:0007669"/>
    <property type="project" value="TreeGrafter"/>
</dbReference>
<keyword evidence="6" id="KW-1185">Reference proteome</keyword>
<dbReference type="CDD" id="cd01392">
    <property type="entry name" value="HTH_LacI"/>
    <property type="match status" value="1"/>
</dbReference>
<evidence type="ECO:0000313" key="5">
    <source>
        <dbReference type="EMBL" id="TDW99114.1"/>
    </source>
</evidence>
<keyword evidence="3" id="KW-0804">Transcription</keyword>
<dbReference type="AlphaFoldDB" id="A0A4R8DNW6"/>
<sequence>MLDNKEITIYDIASKLNISTATVSRALKDDPVVSKKTKKKVFDLAEQMGYRSNHFARNLRSQRTETIGVIVPRLNSYFMSTVIAGIESVANQAGYNLIISQSSESTDNEKMNAKTMFNNRVDGLLVSLAYDTDDLSHFDIFHKKNIPLIFFDRVSEHVHSSNILIDNRKAAYGVTSHLISQGCRKIAHITATSDSNVYVDRLAGYTHALADHSIAADKEYIIYSDLSQEAGAAAAQHILQMKHRPDAIFVANDNCAVGCMLALKQAGIRIPGDIAFAGFNNDPVSTVVEPNLTTINYPGYEMGETAARHLINHLNGNASMHIANTILLRSELIVRASSEKRR</sequence>
<evidence type="ECO:0000259" key="4">
    <source>
        <dbReference type="PROSITE" id="PS50932"/>
    </source>
</evidence>
<dbReference type="Pfam" id="PF00356">
    <property type="entry name" value="LacI"/>
    <property type="match status" value="1"/>
</dbReference>